<feature type="compositionally biased region" description="Basic residues" evidence="1">
    <location>
        <begin position="471"/>
        <end position="484"/>
    </location>
</feature>
<feature type="compositionally biased region" description="Basic and acidic residues" evidence="1">
    <location>
        <begin position="708"/>
        <end position="717"/>
    </location>
</feature>
<dbReference type="SMART" id="SM00717">
    <property type="entry name" value="SANT"/>
    <property type="match status" value="2"/>
</dbReference>
<dbReference type="GO" id="GO:0003682">
    <property type="term" value="F:chromatin binding"/>
    <property type="evidence" value="ECO:0007669"/>
    <property type="project" value="TreeGrafter"/>
</dbReference>
<feature type="region of interest" description="Disordered" evidence="1">
    <location>
        <begin position="1656"/>
        <end position="1684"/>
    </location>
</feature>
<protein>
    <submittedName>
        <fullName evidence="3">Transcription termination factor 1</fullName>
    </submittedName>
</protein>
<dbReference type="SUPFAM" id="SSF46689">
    <property type="entry name" value="Homeodomain-like"/>
    <property type="match status" value="1"/>
</dbReference>
<evidence type="ECO:0000256" key="1">
    <source>
        <dbReference type="SAM" id="MobiDB-lite"/>
    </source>
</evidence>
<feature type="compositionally biased region" description="Basic and acidic residues" evidence="1">
    <location>
        <begin position="688"/>
        <end position="700"/>
    </location>
</feature>
<feature type="region of interest" description="Disordered" evidence="1">
    <location>
        <begin position="1710"/>
        <end position="1729"/>
    </location>
</feature>
<feature type="region of interest" description="Disordered" evidence="1">
    <location>
        <begin position="614"/>
        <end position="754"/>
    </location>
</feature>
<sequence>MEEDSSRFKIHTAVFYKKKKRSSVSRERPQIRTPETLESEHPRVSKPGKKRRRKESQTPAPETLESEHPPVSKPGKRRRKEESQTPAPETLESEHPPVSKPGKRKESQTPAPETLESEHPRVSKPGKRKESQTPAPETLESEHPPVSKPGKRKESQTPAPETLESEHPRVSKPGKRKESQTPAPETLESEHPPVSKPGKRKESQTPAPETLESEHPRVSKPGKRRRKEESQTPAPETLESEHPPVSKPGKRKESQTPAPETLESEHPRVSKPGKRKESQTPAPETLESEHPPVSKPGKRKESQTPAPETLESEHPRVSKPGKRRRKEESQPPVPETLESEHPQVSKPGKRRRKEESQPPVPETLESEHPRVSKPGKRRRKEESQIPAPETLESEHPWVSKPGKRKESQIPAPETLESEHPHIAKRKKRRESQTPAPESLESERPHIAKRKKGREFQQLTSSLLKNSETFHKAKKTISTHKKKRSSVWEVDVETGIILVNKENIENLLESSRKDVDIVYVDVSKGQKSAEADKAEELSVAESQKHDCQELHTDVRSKKNQKHLKKVVSRDAVRESQHENIILPHSESLSSVNLEGKSTELAVSCKKKSEEKVLKNQELEVMPESVGSTHPGGEAGTGEGGERIKGSHSIRKKSKKRKCASVPIATSGDNVSLPDDSAENALADSLEGNALREEDVDHRPREAGTQACSSEKHAEETQRLESTPEEESNLESVSNSATRYVSEDGRDSDESDVDLGSAVKQLQEFIPDIQERAATTIKRMYRDDLGRFKEFKAQGHRQATTHASNPCVPPRYYGSRMRSGPEVSTVLPSPQHFRVGRRVATVSRAKPGKREESQPPVPETLESEHPQVSKPGKRRRKEESQPPVPETLESEHPRVSKPGKRRRKEESQIPAPETLESEHPWVSKPGKRKESQIPAPETLESEHPHIAKRKKRRESQTPAPESLESERPHIAKRKKGREFQQLTSSLLKNSETFHKAKKTISTHKKKRSSVWEVDVETGIILVNKENIENLLESSRKDVDIVYVDVSKGQKSAEADKAEELSVAESQKHDCQELHTDVRSKKNQKHLKKVVSRDAVRESQHENIILPHSESLSSVNLEGKSTELAVSCKKKSEEKVLKNQELEVMPESVGSTHPGGEAGTGEGGERIKGSHSIRKKSKKRKCASVPIATSGDNVSLPDDSAENALADSLEGNALREEDVDHRPREAGTQACSSEKHAEETQRLESTPEEESNLESVSNSATRYVSEDGRDSDESDVDLGSAVKQLQEFIPDIQERAATTIKRMYRDDLGRFKEFKAQGVAIRFGKFSAKENKQIEKNVQEFLSLTGIESADKLLYTDRYPEEKSLITNLKRKHAFRLHIGKGIARPWKLVYYRAKKIFDVNNYKGRYNEEDTKKLKAYHSLHGNDWKKIGAMVARSSLSVALKYSQIGGHINHGAWSKTETQRLIKAVEDVILKKMSPQELRELDSRLREDPEGRLSIVREKLYKGISWVEVEAKVETRNWMQCKSKWTEILTKRMTQGGFVYRGVNALQAKITLIERLYELNVNDANEIDWEDLASAIGDVPPPFVQAKFYKLKAACVPFWQKKTFPEIIDYLYETSLPLLKEKLDKKKEKNSSQIQTPSAPKQDFLFKDIFYCDDDSDGEGSEEPSDVSKSLPKGSCYDSGQPASGVTVSITAELKPSAISSLLYSRDPDLHLNLGGSSYPNPAAHTPQP</sequence>
<dbReference type="InterPro" id="IPR053078">
    <property type="entry name" value="TTF1-like"/>
</dbReference>
<dbReference type="CDD" id="cd00167">
    <property type="entry name" value="SANT"/>
    <property type="match status" value="1"/>
</dbReference>
<evidence type="ECO:0000313" key="3">
    <source>
        <dbReference type="EMBL" id="KAH0505280.1"/>
    </source>
</evidence>
<evidence type="ECO:0000313" key="4">
    <source>
        <dbReference type="Proteomes" id="UP000710432"/>
    </source>
</evidence>
<proteinExistence type="predicted"/>
<name>A0A8J6G6Q1_MICOH</name>
<feature type="compositionally biased region" description="Basic residues" evidence="1">
    <location>
        <begin position="44"/>
        <end position="54"/>
    </location>
</feature>
<dbReference type="InterPro" id="IPR009057">
    <property type="entry name" value="Homeodomain-like_sf"/>
</dbReference>
<comment type="caution">
    <text evidence="3">The sequence shown here is derived from an EMBL/GenBank/DDBJ whole genome shotgun (WGS) entry which is preliminary data.</text>
</comment>
<feature type="compositionally biased region" description="Basic residues" evidence="1">
    <location>
        <begin position="644"/>
        <end position="657"/>
    </location>
</feature>
<gene>
    <name evidence="3" type="ORF">LTLLF_178130</name>
</gene>
<dbReference type="Proteomes" id="UP000710432">
    <property type="component" value="Unassembled WGS sequence"/>
</dbReference>
<dbReference type="PANTHER" id="PTHR46760:SF1">
    <property type="entry name" value="TRANSCRIPTION TERMINATION FACTOR 1"/>
    <property type="match status" value="1"/>
</dbReference>
<evidence type="ECO:0000259" key="2">
    <source>
        <dbReference type="PROSITE" id="PS50090"/>
    </source>
</evidence>
<feature type="domain" description="Myb-like" evidence="2">
    <location>
        <begin position="1445"/>
        <end position="1529"/>
    </location>
</feature>
<feature type="region of interest" description="Disordered" evidence="1">
    <location>
        <begin position="1134"/>
        <end position="1273"/>
    </location>
</feature>
<feature type="compositionally biased region" description="Basic and acidic residues" evidence="1">
    <location>
        <begin position="1230"/>
        <end position="1239"/>
    </location>
</feature>
<dbReference type="PROSITE" id="PS50090">
    <property type="entry name" value="MYB_LIKE"/>
    <property type="match status" value="1"/>
</dbReference>
<accession>A0A8J6G6Q1</accession>
<reference evidence="3" key="1">
    <citation type="submission" date="2020-03" db="EMBL/GenBank/DDBJ databases">
        <title>Studies in the Genomics of Life Span.</title>
        <authorList>
            <person name="Glass D."/>
        </authorList>
    </citation>
    <scope>NUCLEOTIDE SEQUENCE</scope>
    <source>
        <strain evidence="3">LTLLF</strain>
        <tissue evidence="3">Muscle</tissue>
    </source>
</reference>
<feature type="compositionally biased region" description="Polar residues" evidence="1">
    <location>
        <begin position="456"/>
        <end position="466"/>
    </location>
</feature>
<dbReference type="Pfam" id="PF13921">
    <property type="entry name" value="Myb_DNA-bind_6"/>
    <property type="match status" value="1"/>
</dbReference>
<feature type="compositionally biased region" description="Basic residues" evidence="1">
    <location>
        <begin position="1166"/>
        <end position="1179"/>
    </location>
</feature>
<dbReference type="GO" id="GO:0005730">
    <property type="term" value="C:nucleolus"/>
    <property type="evidence" value="ECO:0007669"/>
    <property type="project" value="TreeGrafter"/>
</dbReference>
<feature type="region of interest" description="Disordered" evidence="1">
    <location>
        <begin position="1"/>
        <end position="484"/>
    </location>
</feature>
<feature type="compositionally biased region" description="Basic and acidic residues" evidence="1">
    <location>
        <begin position="1210"/>
        <end position="1222"/>
    </location>
</feature>
<feature type="compositionally biased region" description="Acidic residues" evidence="1">
    <location>
        <begin position="1656"/>
        <end position="1665"/>
    </location>
</feature>
<feature type="region of interest" description="Disordered" evidence="1">
    <location>
        <begin position="790"/>
        <end position="977"/>
    </location>
</feature>
<dbReference type="EMBL" id="JAATJU010024600">
    <property type="protein sequence ID" value="KAH0505280.1"/>
    <property type="molecule type" value="Genomic_DNA"/>
</dbReference>
<dbReference type="GO" id="GO:0006363">
    <property type="term" value="P:termination of RNA polymerase I transcription"/>
    <property type="evidence" value="ECO:0007669"/>
    <property type="project" value="TreeGrafter"/>
</dbReference>
<dbReference type="PANTHER" id="PTHR46760">
    <property type="entry name" value="TRANSCRIPTION TERMINATION FACTOR 1"/>
    <property type="match status" value="1"/>
</dbReference>
<dbReference type="Gene3D" id="1.10.10.60">
    <property type="entry name" value="Homeodomain-like"/>
    <property type="match status" value="2"/>
</dbReference>
<organism evidence="3 4">
    <name type="scientific">Microtus ochrogaster</name>
    <name type="common">Prairie vole</name>
    <dbReference type="NCBI Taxonomy" id="79684"/>
    <lineage>
        <taxon>Eukaryota</taxon>
        <taxon>Metazoa</taxon>
        <taxon>Chordata</taxon>
        <taxon>Craniata</taxon>
        <taxon>Vertebrata</taxon>
        <taxon>Euteleostomi</taxon>
        <taxon>Mammalia</taxon>
        <taxon>Eutheria</taxon>
        <taxon>Euarchontoglires</taxon>
        <taxon>Glires</taxon>
        <taxon>Rodentia</taxon>
        <taxon>Myomorpha</taxon>
        <taxon>Muroidea</taxon>
        <taxon>Cricetidae</taxon>
        <taxon>Arvicolinae</taxon>
        <taxon>Microtus</taxon>
    </lineage>
</organism>
<dbReference type="InterPro" id="IPR001005">
    <property type="entry name" value="SANT/Myb"/>
</dbReference>